<protein>
    <submittedName>
        <fullName evidence="1">Uncharacterized protein</fullName>
    </submittedName>
</protein>
<dbReference type="EMBL" id="CP063213">
    <property type="protein sequence ID" value="QOR45328.1"/>
    <property type="molecule type" value="Genomic_DNA"/>
</dbReference>
<organism evidence="1 2">
    <name type="scientific">Trueperella pecoris</name>
    <dbReference type="NCBI Taxonomy" id="2733571"/>
    <lineage>
        <taxon>Bacteria</taxon>
        <taxon>Bacillati</taxon>
        <taxon>Actinomycetota</taxon>
        <taxon>Actinomycetes</taxon>
        <taxon>Actinomycetales</taxon>
        <taxon>Actinomycetaceae</taxon>
        <taxon>Trueperella</taxon>
    </lineage>
</organism>
<reference evidence="1 2" key="1">
    <citation type="submission" date="2020-10" db="EMBL/GenBank/DDBJ databases">
        <title>Trueperella pecoris sp. nov. isolated from bovine and porcine specimens.</title>
        <authorList>
            <person name="Schoenecker L."/>
            <person name="Schnydrig P."/>
            <person name="Brodard I."/>
            <person name="Thomann A."/>
            <person name="Hemphill A."/>
            <person name="Rodriguez-Campos S."/>
            <person name="Perreten V."/>
            <person name="Jores J."/>
            <person name="Kittl S."/>
        </authorList>
    </citation>
    <scope>NUCLEOTIDE SEQUENCE [LARGE SCALE GENOMIC DNA]</scope>
    <source>
        <strain evidence="1 2">15A0121</strain>
    </source>
</reference>
<evidence type="ECO:0000313" key="1">
    <source>
        <dbReference type="EMBL" id="QOR45328.1"/>
    </source>
</evidence>
<keyword evidence="2" id="KW-1185">Reference proteome</keyword>
<gene>
    <name evidence="1" type="ORF">INS88_08675</name>
</gene>
<dbReference type="AlphaFoldDB" id="A0A7M1QTT4"/>
<proteinExistence type="predicted"/>
<sequence length="113" mass="12210">MRSPRENVTLKRLSNRFAAGGDDAVRRLAPPRPAGFAWLVAAEGFFRLALARARESEPGRVEPDLPRAACGRACGEVLRDFGDVPREFGTPERGFGRRSPIGAPDCCSVASGR</sequence>
<evidence type="ECO:0000313" key="2">
    <source>
        <dbReference type="Proteomes" id="UP000595053"/>
    </source>
</evidence>
<accession>A0A7M1QTT4</accession>
<name>A0A7M1QTT4_9ACTO</name>
<dbReference type="Proteomes" id="UP000595053">
    <property type="component" value="Chromosome"/>
</dbReference>